<feature type="site" description="Plays an important role in maintaining the position of the catalytic nucleophile" evidence="7">
    <location>
        <position position="183"/>
    </location>
</feature>
<evidence type="ECO:0000256" key="6">
    <source>
        <dbReference type="PIRSR" id="PIRSR018168-2"/>
    </source>
</evidence>
<evidence type="ECO:0000256" key="7">
    <source>
        <dbReference type="PIRSR" id="PIRSR018168-3"/>
    </source>
</evidence>
<dbReference type="GO" id="GO:0016985">
    <property type="term" value="F:mannan endo-1,4-beta-mannosidase activity"/>
    <property type="evidence" value="ECO:0007669"/>
    <property type="project" value="UniProtKB-UniRule"/>
</dbReference>
<dbReference type="AlphaFoldDB" id="A0AA91TLP3"/>
<sequence>MAQVDGVTGASVQAAGISCSKDKKVCCKTPAEQLKIRLQKILNKGIMLGHQDDPVYGTTWKWDEGKSDVLLTTGDYPAVMGFDLGKIELDSKENLDGVPFDRMRQEIIAQYKRGGIVTLSWHPWNPATGENAWDPKGDAVAAVLDGGAQQQKFDCWLKKVSDFILSLKTNDGKLIPVIFRPWHEMNGGWFWWGANSCTPAQYNQLYANTYHRLTKAGCSNIVWAWSPNLGSEKTVEAFLERFPGDQYVDMVGIDIYEFDNDDATYQQNLSASLDVMMAAAKKVGKIPALTETGCRGISQKKDWFTKTLWSVLQKYQVSYVLFWRNAWDKPQEEAYLPGVGDGDIVNDFKAFKKEKKVLFVKDIVKVKK</sequence>
<keyword evidence="3 4" id="KW-0326">Glycosidase</keyword>
<dbReference type="GO" id="GO:0005576">
    <property type="term" value="C:extracellular region"/>
    <property type="evidence" value="ECO:0007669"/>
    <property type="project" value="UniProtKB-SubCell"/>
</dbReference>
<reference evidence="10 11" key="1">
    <citation type="submission" date="2017-07" db="EMBL/GenBank/DDBJ databases">
        <title>Draft genome sequence of Prevotella copri isolated from the gut of healthy adult Indian.</title>
        <authorList>
            <person name="Das B."/>
            <person name="Bag S."/>
            <person name="Ghosh T.S."/>
        </authorList>
    </citation>
    <scope>NUCLEOTIDE SEQUENCE [LARGE SCALE GENOMIC DNA]</scope>
    <source>
        <strain evidence="10 11">Indica</strain>
    </source>
</reference>
<proteinExistence type="inferred from homology"/>
<evidence type="ECO:0000256" key="2">
    <source>
        <dbReference type="ARBA" id="ARBA00022801"/>
    </source>
</evidence>
<comment type="subcellular location">
    <subcellularLocation>
        <location evidence="4">Secreted</location>
    </subcellularLocation>
</comment>
<evidence type="ECO:0000256" key="4">
    <source>
        <dbReference type="PIRNR" id="PIRNR018168"/>
    </source>
</evidence>
<dbReference type="InterPro" id="IPR022790">
    <property type="entry name" value="GH26_dom"/>
</dbReference>
<dbReference type="InterPro" id="IPR000805">
    <property type="entry name" value="Glyco_hydro_26"/>
</dbReference>
<dbReference type="SUPFAM" id="SSF51445">
    <property type="entry name" value="(Trans)glycosidases"/>
    <property type="match status" value="1"/>
</dbReference>
<comment type="similarity">
    <text evidence="1 4 8">Belongs to the glycosyl hydrolase 26 family.</text>
</comment>
<feature type="active site" description="Nucleophile" evidence="5 8">
    <location>
        <position position="291"/>
    </location>
</feature>
<dbReference type="InterPro" id="IPR017853">
    <property type="entry name" value="GH"/>
</dbReference>
<dbReference type="Pfam" id="PF02156">
    <property type="entry name" value="Glyco_hydro_26"/>
    <property type="match status" value="1"/>
</dbReference>
<evidence type="ECO:0000256" key="5">
    <source>
        <dbReference type="PIRSR" id="PIRSR018168-1"/>
    </source>
</evidence>
<dbReference type="EMBL" id="NMPZ01000002">
    <property type="protein sequence ID" value="OXL45185.1"/>
    <property type="molecule type" value="Genomic_DNA"/>
</dbReference>
<feature type="active site" description="Proton donor" evidence="5 8">
    <location>
        <position position="184"/>
    </location>
</feature>
<dbReference type="PROSITE" id="PS51764">
    <property type="entry name" value="GH26"/>
    <property type="match status" value="1"/>
</dbReference>
<evidence type="ECO:0000256" key="3">
    <source>
        <dbReference type="ARBA" id="ARBA00023295"/>
    </source>
</evidence>
<feature type="domain" description="GH26" evidence="9">
    <location>
        <begin position="29"/>
        <end position="361"/>
    </location>
</feature>
<evidence type="ECO:0000256" key="8">
    <source>
        <dbReference type="PROSITE-ProRule" id="PRU01100"/>
    </source>
</evidence>
<feature type="binding site" evidence="6">
    <location>
        <position position="122"/>
    </location>
    <ligand>
        <name>substrate</name>
    </ligand>
</feature>
<dbReference type="Gene3D" id="3.20.20.80">
    <property type="entry name" value="Glycosidases"/>
    <property type="match status" value="1"/>
</dbReference>
<dbReference type="PANTHER" id="PTHR40079">
    <property type="entry name" value="MANNAN ENDO-1,4-BETA-MANNOSIDASE E-RELATED"/>
    <property type="match status" value="1"/>
</dbReference>
<keyword evidence="2 4" id="KW-0378">Hydrolase</keyword>
<dbReference type="PRINTS" id="PR00739">
    <property type="entry name" value="GLHYDRLASE26"/>
</dbReference>
<organism evidence="10 11">
    <name type="scientific">Segatella copri</name>
    <dbReference type="NCBI Taxonomy" id="165179"/>
    <lineage>
        <taxon>Bacteria</taxon>
        <taxon>Pseudomonadati</taxon>
        <taxon>Bacteroidota</taxon>
        <taxon>Bacteroidia</taxon>
        <taxon>Bacteroidales</taxon>
        <taxon>Prevotellaceae</taxon>
        <taxon>Segatella</taxon>
    </lineage>
</organism>
<keyword evidence="4" id="KW-0964">Secreted</keyword>
<protein>
    <recommendedName>
        <fullName evidence="4">Mannan endo-1,4-beta-mannosidase</fullName>
        <ecNumber evidence="4">3.2.1.78</ecNumber>
    </recommendedName>
</protein>
<dbReference type="EC" id="3.2.1.78" evidence="4"/>
<accession>A0AA91TLP3</accession>
<comment type="caution">
    <text evidence="10">The sequence shown here is derived from an EMBL/GenBank/DDBJ whole genome shotgun (WGS) entry which is preliminary data.</text>
</comment>
<feature type="binding site" evidence="6">
    <location>
        <position position="256"/>
    </location>
    <ligand>
        <name>substrate</name>
    </ligand>
</feature>
<evidence type="ECO:0000256" key="1">
    <source>
        <dbReference type="ARBA" id="ARBA00007754"/>
    </source>
</evidence>
<dbReference type="PIRSF" id="PIRSF018168">
    <property type="entry name" value="Mannan-1_4-beta-mannosidase"/>
    <property type="match status" value="1"/>
</dbReference>
<dbReference type="PANTHER" id="PTHR40079:SF4">
    <property type="entry name" value="GH26 DOMAIN-CONTAINING PROTEIN-RELATED"/>
    <property type="match status" value="1"/>
</dbReference>
<dbReference type="InterPro" id="IPR016714">
    <property type="entry name" value="MANB/E"/>
</dbReference>
<dbReference type="Proteomes" id="UP000215155">
    <property type="component" value="Unassembled WGS sequence"/>
</dbReference>
<keyword evidence="4" id="KW-0119">Carbohydrate metabolism</keyword>
<gene>
    <name evidence="10" type="ORF">CFT61_02740</name>
</gene>
<feature type="binding site" evidence="6">
    <location>
        <position position="189"/>
    </location>
    <ligand>
        <name>substrate</name>
    </ligand>
</feature>
<comment type="catalytic activity">
    <reaction evidence="4">
        <text>Random hydrolysis of (1-&gt;4)-beta-D-mannosidic linkages in mannans, galactomannans and glucomannans.</text>
        <dbReference type="EC" id="3.2.1.78"/>
    </reaction>
</comment>
<evidence type="ECO:0000313" key="10">
    <source>
        <dbReference type="EMBL" id="OXL45185.1"/>
    </source>
</evidence>
<dbReference type="GO" id="GO:0006080">
    <property type="term" value="P:substituted mannan metabolic process"/>
    <property type="evidence" value="ECO:0007669"/>
    <property type="project" value="UniProtKB-UniRule"/>
</dbReference>
<evidence type="ECO:0000313" key="11">
    <source>
        <dbReference type="Proteomes" id="UP000215155"/>
    </source>
</evidence>
<name>A0AA91TLP3_9BACT</name>
<evidence type="ECO:0000259" key="9">
    <source>
        <dbReference type="PROSITE" id="PS51764"/>
    </source>
</evidence>